<name>A6TVJ8_ALKMQ</name>
<evidence type="ECO:0000256" key="1">
    <source>
        <dbReference type="SAM" id="SignalP"/>
    </source>
</evidence>
<gene>
    <name evidence="3" type="ordered locus">Amet_4135</name>
</gene>
<dbReference type="eggNOG" id="COG4632">
    <property type="taxonomic scope" value="Bacteria"/>
</dbReference>
<dbReference type="RefSeq" id="WP_012065164.1">
    <property type="nucleotide sequence ID" value="NC_009633.1"/>
</dbReference>
<proteinExistence type="predicted"/>
<dbReference type="Gene3D" id="2.60.120.430">
    <property type="entry name" value="Galactose-binding lectin"/>
    <property type="match status" value="1"/>
</dbReference>
<reference evidence="4" key="1">
    <citation type="journal article" date="2016" name="Genome Announc.">
        <title>Complete genome sequence of Alkaliphilus metalliredigens strain QYMF, an alkaliphilic and metal-reducing bacterium isolated from borax-contaminated leachate ponds.</title>
        <authorList>
            <person name="Hwang C."/>
            <person name="Copeland A."/>
            <person name="Lucas S."/>
            <person name="Lapidus A."/>
            <person name="Barry K."/>
            <person name="Detter J.C."/>
            <person name="Glavina Del Rio T."/>
            <person name="Hammon N."/>
            <person name="Israni S."/>
            <person name="Dalin E."/>
            <person name="Tice H."/>
            <person name="Pitluck S."/>
            <person name="Chertkov O."/>
            <person name="Brettin T."/>
            <person name="Bruce D."/>
            <person name="Han C."/>
            <person name="Schmutz J."/>
            <person name="Larimer F."/>
            <person name="Land M.L."/>
            <person name="Hauser L."/>
            <person name="Kyrpides N."/>
            <person name="Mikhailova N."/>
            <person name="Ye Q."/>
            <person name="Zhou J."/>
            <person name="Richardson P."/>
            <person name="Fields M.W."/>
        </authorList>
    </citation>
    <scope>NUCLEOTIDE SEQUENCE [LARGE SCALE GENOMIC DNA]</scope>
    <source>
        <strain evidence="4">QYMF</strain>
    </source>
</reference>
<dbReference type="OrthoDB" id="9809781at2"/>
<feature type="domain" description="Phosphodiester glycosidase" evidence="2">
    <location>
        <begin position="208"/>
        <end position="386"/>
    </location>
</feature>
<dbReference type="Proteomes" id="UP000001572">
    <property type="component" value="Chromosome"/>
</dbReference>
<dbReference type="KEGG" id="amt:Amet_4135"/>
<evidence type="ECO:0000313" key="4">
    <source>
        <dbReference type="Proteomes" id="UP000001572"/>
    </source>
</evidence>
<evidence type="ECO:0000259" key="2">
    <source>
        <dbReference type="Pfam" id="PF09992"/>
    </source>
</evidence>
<dbReference type="STRING" id="293826.Amet_4135"/>
<dbReference type="AlphaFoldDB" id="A6TVJ8"/>
<evidence type="ECO:0000313" key="3">
    <source>
        <dbReference type="EMBL" id="ABR50216.1"/>
    </source>
</evidence>
<feature type="chain" id="PRO_5002702987" evidence="1">
    <location>
        <begin position="29"/>
        <end position="942"/>
    </location>
</feature>
<sequence length="942" mass="104076">MNRLKRLLLTVGLSTTLLLSMGTSVGFASGVINVADQQQQISNGVTHRNIVRFNANGWLNINALYIDLTADSLELDLLKSSKGVATKETLSTMVNARENVVGAMNGDFFYMLTPDSPLGAMIKGGEMISSPIDRSDQNYATFFVDTNKQAFASYWDRDLYITTDGGKRIDLSSINKYTDRYQYTMLIDKNWGTHTPGYNEKLLDMVEVIVINDEVAEIRRRQPATGIPSNGYVLVASQTETGWGRAGHLFDNLKVGDRLTLHQEIQPNLNQIELALGGGTLLVKDGQAAHLTQSVAGAHPRSAIGISRDRKQVILVTIDGRSNFYHGVDGRELGNILLGLGAHDAIIMDGGGSTTMIARELGEAKPQIINNPSEGVERRIVNGIAVLSKAQPTTLRAIQAKVNDPRAFVETPREILVNAYDENYNPIQIDHQQVKFNIKSGQGRFEGNSFIPEVVGKAIIEVEYLGRTAEVVIDVMNNLTTLIATPNILQVNFGQRVPLQVYGLDEKGYRTVINPEQIQWQDEKGLGQVENGVYVAGNQGGGTILTGTFRDKKVEIGIAIGYEQVSLTNFDKLNASYIGYPQSVLGSIELSPEAKKGSTSLKLTYDFTQTDESRAAYVAFDQGGLKIANKPSKLGMWVYASEQATPQIRGRIKDASGKDHTIDFAQRIDWTGWKYTEAVLPSDATYPIALERIYVVETDATQKRTGSLLFDGIEALYSVKAPGVESFGNNDFQDLMNRPYTNPGTQFFVHSGINQGGHTLLDQIVETRVNHLINTSYDTAIFTGSINSRISGQITKPNVIAKPGYGISENGSSLFIQLDNRGNGLRATDFSQWPWLQSQLQNTNKQNIFIVLPRPLLGNHGFTDDKEFDLLIELLNKQVEKDKNVFVLYGGDEMGVRLVDGIRYIALGNYQSTSDKDSQELFKYLEFNINGDEVTYQIKPLF</sequence>
<dbReference type="InterPro" id="IPR018711">
    <property type="entry name" value="NAGPA"/>
</dbReference>
<keyword evidence="4" id="KW-1185">Reference proteome</keyword>
<feature type="signal peptide" evidence="1">
    <location>
        <begin position="1"/>
        <end position="28"/>
    </location>
</feature>
<dbReference type="PANTHER" id="PTHR40446:SF2">
    <property type="entry name" value="N-ACETYLGLUCOSAMINE-1-PHOSPHODIESTER ALPHA-N-ACETYLGLUCOSAMINIDASE"/>
    <property type="match status" value="1"/>
</dbReference>
<organism evidence="3 4">
    <name type="scientific">Alkaliphilus metalliredigens (strain QYMF)</name>
    <dbReference type="NCBI Taxonomy" id="293826"/>
    <lineage>
        <taxon>Bacteria</taxon>
        <taxon>Bacillati</taxon>
        <taxon>Bacillota</taxon>
        <taxon>Clostridia</taxon>
        <taxon>Peptostreptococcales</taxon>
        <taxon>Natronincolaceae</taxon>
        <taxon>Alkaliphilus</taxon>
    </lineage>
</organism>
<dbReference type="PANTHER" id="PTHR40446">
    <property type="entry name" value="N-ACETYLGLUCOSAMINE-1-PHOSPHODIESTER ALPHA-N-ACETYLGLUCOSAMINIDASE"/>
    <property type="match status" value="1"/>
</dbReference>
<accession>A6TVJ8</accession>
<dbReference type="EMBL" id="CP000724">
    <property type="protein sequence ID" value="ABR50216.1"/>
    <property type="molecule type" value="Genomic_DNA"/>
</dbReference>
<keyword evidence="1" id="KW-0732">Signal</keyword>
<dbReference type="Pfam" id="PF09992">
    <property type="entry name" value="NAGPA"/>
    <property type="match status" value="1"/>
</dbReference>
<dbReference type="HOGENOM" id="CLU_004974_0_0_9"/>
<protein>
    <submittedName>
        <fullName evidence="3">Exopolysaccharide biosynthesis protein</fullName>
    </submittedName>
</protein>